<organism evidence="1 2">
    <name type="scientific">Candidatus Jidaibacter acanthamoebae</name>
    <dbReference type="NCBI Taxonomy" id="86105"/>
    <lineage>
        <taxon>Bacteria</taxon>
        <taxon>Pseudomonadati</taxon>
        <taxon>Pseudomonadota</taxon>
        <taxon>Alphaproteobacteria</taxon>
        <taxon>Rickettsiales</taxon>
        <taxon>Candidatus Midichloriaceae</taxon>
        <taxon>Candidatus Jidaibacter</taxon>
    </lineage>
</organism>
<comment type="caution">
    <text evidence="1">The sequence shown here is derived from an EMBL/GenBank/DDBJ whole genome shotgun (WGS) entry which is preliminary data.</text>
</comment>
<accession>A0A0C1MXZ8</accession>
<name>A0A0C1MXZ8_9RICK</name>
<gene>
    <name evidence="1" type="ORF">NF27_FP00020</name>
</gene>
<evidence type="ECO:0008006" key="3">
    <source>
        <dbReference type="Google" id="ProtNLM"/>
    </source>
</evidence>
<evidence type="ECO:0000313" key="1">
    <source>
        <dbReference type="EMBL" id="KIE04811.1"/>
    </source>
</evidence>
<protein>
    <recommendedName>
        <fullName evidence="3">Lipoprotein</fullName>
    </recommendedName>
</protein>
<sequence length="135" mass="15720">MKLDCSLMKQVVYIMVLFALSACGSIYETRKNYIPPQTDTGRFCANQCLTELNNCYFRCEQDKANCQTVEDIKRYTETIIKQNTKDPHDFNDLSIYSRSCSDFDCKMRCEQNRDYCHTNCGGQIQSYRVCTAFCN</sequence>
<keyword evidence="2" id="KW-1185">Reference proteome</keyword>
<dbReference type="AlphaFoldDB" id="A0A0C1MXZ8"/>
<dbReference type="STRING" id="86105.NF27_FP00020"/>
<dbReference type="PROSITE" id="PS51257">
    <property type="entry name" value="PROKAR_LIPOPROTEIN"/>
    <property type="match status" value="1"/>
</dbReference>
<dbReference type="EMBL" id="JSWE01000141">
    <property type="protein sequence ID" value="KIE04811.1"/>
    <property type="molecule type" value="Genomic_DNA"/>
</dbReference>
<reference evidence="1 2" key="1">
    <citation type="submission" date="2014-11" db="EMBL/GenBank/DDBJ databases">
        <title>A Rickettsiales Symbiont of Amoebae With Ancient Features.</title>
        <authorList>
            <person name="Schulz F."/>
            <person name="Martijn J."/>
            <person name="Wascher F."/>
            <person name="Kostanjsek R."/>
            <person name="Ettema T.J."/>
            <person name="Horn M."/>
        </authorList>
    </citation>
    <scope>NUCLEOTIDE SEQUENCE [LARGE SCALE GENOMIC DNA]</scope>
    <source>
        <strain evidence="1 2">UWC36</strain>
    </source>
</reference>
<evidence type="ECO:0000313" key="2">
    <source>
        <dbReference type="Proteomes" id="UP000031258"/>
    </source>
</evidence>
<dbReference type="Proteomes" id="UP000031258">
    <property type="component" value="Unassembled WGS sequence"/>
</dbReference>
<proteinExistence type="predicted"/>